<evidence type="ECO:0000259" key="4">
    <source>
        <dbReference type="Pfam" id="PF00144"/>
    </source>
</evidence>
<dbReference type="AlphaFoldDB" id="A0A1X7HTD8"/>
<dbReference type="InterPro" id="IPR050491">
    <property type="entry name" value="AmpC-like"/>
</dbReference>
<evidence type="ECO:0000256" key="1">
    <source>
        <dbReference type="ARBA" id="ARBA00004370"/>
    </source>
</evidence>
<dbReference type="GO" id="GO:0016020">
    <property type="term" value="C:membrane"/>
    <property type="evidence" value="ECO:0007669"/>
    <property type="project" value="UniProtKB-SubCell"/>
</dbReference>
<dbReference type="Pfam" id="PF00144">
    <property type="entry name" value="Beta-lactamase"/>
    <property type="match status" value="1"/>
</dbReference>
<evidence type="ECO:0000313" key="6">
    <source>
        <dbReference type="Proteomes" id="UP000192940"/>
    </source>
</evidence>
<dbReference type="Gene3D" id="3.40.710.10">
    <property type="entry name" value="DD-peptidase/beta-lactamase superfamily"/>
    <property type="match status" value="1"/>
</dbReference>
<dbReference type="RefSeq" id="WP_208916098.1">
    <property type="nucleotide sequence ID" value="NZ_LT840184.1"/>
</dbReference>
<gene>
    <name evidence="5" type="ORF">SAMN05661091_5498</name>
</gene>
<comment type="subcellular location">
    <subcellularLocation>
        <location evidence="1">Membrane</location>
    </subcellularLocation>
</comment>
<name>A0A1X7HTD8_9BACL</name>
<proteinExistence type="predicted"/>
<dbReference type="InterPro" id="IPR012338">
    <property type="entry name" value="Beta-lactam/transpept-like"/>
</dbReference>
<evidence type="ECO:0000256" key="3">
    <source>
        <dbReference type="SAM" id="SignalP"/>
    </source>
</evidence>
<keyword evidence="3" id="KW-0732">Signal</keyword>
<keyword evidence="6" id="KW-1185">Reference proteome</keyword>
<feature type="domain" description="Beta-lactamase-related" evidence="4">
    <location>
        <begin position="50"/>
        <end position="379"/>
    </location>
</feature>
<accession>A0A1X7HTD8</accession>
<evidence type="ECO:0000256" key="2">
    <source>
        <dbReference type="ARBA" id="ARBA00023136"/>
    </source>
</evidence>
<evidence type="ECO:0000313" key="5">
    <source>
        <dbReference type="EMBL" id="SMF91575.1"/>
    </source>
</evidence>
<sequence length="691" mass="75738">MKKRLSWLLSVTLVLMLLIPTAAMASTGSNVTVSNQGLEKIASEKATLLTEKYGTVSVQYALIDNGKITVSGQAGHNDMEGKKPLTKDTMYGIGSTSKVFTTAAVMKLVDEGKINLDTPVVEYIADFKMKDERYKKITPRMLLNHSSGLQGSSLRGAFLFDDNDKSAHDTLLQQLSTQSLKADPGAFSVYCNDGFTLAEILVERVSGKDFTAFIHQYFTKALEMNHTKTSQDVLEADKMAGLYYPTYEGQLPNETVNVIGTGGIYSTAEDLVRFSQIFTGQVDGILSDKSVRAMEQEEYKKGLWPKEADNSFDYGLGWDSVRLFPFNDYGMKGLVKGGDTILYHASLVVLPEQDMAAAVLSSGGSSSTNELLANELLLQAMKEKGTIKEIKAEKSFGKPVKASMPEDVMKHAGYYGASNQQLQVVVNKNGELSLSNPLVPNTPEQKFVYTSDGSFVNEDGGSKLSFVKEKNGRTYLWAREYLTVPGLGQMALSHYTAEKLEEHTLSPETAEAWAKREGKTYYPVNEKYTSLMYLIMKPTMQIDRTDDLPGYLLDKKITSPITAASELQIPAMGGRDLFELRFDTKDGVEYLEASGSLYVSEEQVKPLYKGKQSSVNLNSDGHAKWYTVPAATVGKTMTVEMPAKGAFAVYDEQGVCVNYTVVSGKNEVKLPENGTIVFAGAAGSTFGITLK</sequence>
<organism evidence="5 6">
    <name type="scientific">Paenibacillus uliginis N3/975</name>
    <dbReference type="NCBI Taxonomy" id="1313296"/>
    <lineage>
        <taxon>Bacteria</taxon>
        <taxon>Bacillati</taxon>
        <taxon>Bacillota</taxon>
        <taxon>Bacilli</taxon>
        <taxon>Bacillales</taxon>
        <taxon>Paenibacillaceae</taxon>
        <taxon>Paenibacillus</taxon>
    </lineage>
</organism>
<protein>
    <submittedName>
        <fullName evidence="5">CubicO group peptidase, beta-lactamase class C family</fullName>
    </submittedName>
</protein>
<dbReference type="SUPFAM" id="SSF56601">
    <property type="entry name" value="beta-lactamase/transpeptidase-like"/>
    <property type="match status" value="1"/>
</dbReference>
<feature type="chain" id="PRO_5013095463" evidence="3">
    <location>
        <begin position="26"/>
        <end position="691"/>
    </location>
</feature>
<feature type="signal peptide" evidence="3">
    <location>
        <begin position="1"/>
        <end position="25"/>
    </location>
</feature>
<keyword evidence="2" id="KW-0472">Membrane</keyword>
<dbReference type="EMBL" id="LT840184">
    <property type="protein sequence ID" value="SMF91575.1"/>
    <property type="molecule type" value="Genomic_DNA"/>
</dbReference>
<dbReference type="Proteomes" id="UP000192940">
    <property type="component" value="Chromosome I"/>
</dbReference>
<dbReference type="PANTHER" id="PTHR46825">
    <property type="entry name" value="D-ALANYL-D-ALANINE-CARBOXYPEPTIDASE/ENDOPEPTIDASE AMPH"/>
    <property type="match status" value="1"/>
</dbReference>
<dbReference type="PANTHER" id="PTHR46825:SF11">
    <property type="entry name" value="PENICILLIN-BINDING PROTEIN 4"/>
    <property type="match status" value="1"/>
</dbReference>
<dbReference type="STRING" id="1313296.SAMN05661091_5498"/>
<reference evidence="5 6" key="1">
    <citation type="submission" date="2017-04" db="EMBL/GenBank/DDBJ databases">
        <authorList>
            <person name="Afonso C.L."/>
            <person name="Miller P.J."/>
            <person name="Scott M.A."/>
            <person name="Spackman E."/>
            <person name="Goraichik I."/>
            <person name="Dimitrov K.M."/>
            <person name="Suarez D.L."/>
            <person name="Swayne D.E."/>
        </authorList>
    </citation>
    <scope>NUCLEOTIDE SEQUENCE [LARGE SCALE GENOMIC DNA]</scope>
    <source>
        <strain evidence="5 6">N3/975</strain>
    </source>
</reference>
<dbReference type="InterPro" id="IPR001466">
    <property type="entry name" value="Beta-lactam-related"/>
</dbReference>